<dbReference type="Proteomes" id="UP000270296">
    <property type="component" value="Unassembled WGS sequence"/>
</dbReference>
<dbReference type="EMBL" id="UZAM01009056">
    <property type="protein sequence ID" value="VDP07509.1"/>
    <property type="molecule type" value="Genomic_DNA"/>
</dbReference>
<protein>
    <submittedName>
        <fullName evidence="3">Alpha/beta hydrolase</fullName>
    </submittedName>
</protein>
<evidence type="ECO:0000313" key="3">
    <source>
        <dbReference type="WBParaSite" id="SBAD_0000575001-mRNA-1"/>
    </source>
</evidence>
<proteinExistence type="predicted"/>
<gene>
    <name evidence="1" type="ORF">SBAD_LOCUS5526</name>
</gene>
<organism evidence="3">
    <name type="scientific">Soboliphyme baturini</name>
    <dbReference type="NCBI Taxonomy" id="241478"/>
    <lineage>
        <taxon>Eukaryota</taxon>
        <taxon>Metazoa</taxon>
        <taxon>Ecdysozoa</taxon>
        <taxon>Nematoda</taxon>
        <taxon>Enoplea</taxon>
        <taxon>Dorylaimia</taxon>
        <taxon>Dioctophymatida</taxon>
        <taxon>Dioctophymatoidea</taxon>
        <taxon>Soboliphymatidae</taxon>
        <taxon>Soboliphyme</taxon>
    </lineage>
</organism>
<reference evidence="1 2" key="2">
    <citation type="submission" date="2018-11" db="EMBL/GenBank/DDBJ databases">
        <authorList>
            <consortium name="Pathogen Informatics"/>
        </authorList>
    </citation>
    <scope>NUCLEOTIDE SEQUENCE [LARGE SCALE GENOMIC DNA]</scope>
</reference>
<name>A0A183IPI1_9BILA</name>
<evidence type="ECO:0000313" key="1">
    <source>
        <dbReference type="EMBL" id="VDP07509.1"/>
    </source>
</evidence>
<dbReference type="AlphaFoldDB" id="A0A183IPI1"/>
<dbReference type="OrthoDB" id="190846at2759"/>
<sequence>MLIFIGWNVIVSIFKFDQVVADVKRIARKPVVIVPGDGGSRLEARLNKPSVVNPFCYRKTDKYETLWLSVEIALPFFSDCLVDNMKLVHCESLRCNVAC</sequence>
<reference evidence="3" key="1">
    <citation type="submission" date="2016-06" db="UniProtKB">
        <authorList>
            <consortium name="WormBaseParasite"/>
        </authorList>
    </citation>
    <scope>IDENTIFICATION</scope>
</reference>
<accession>A0A183IPI1</accession>
<dbReference type="WBParaSite" id="SBAD_0000575001-mRNA-1">
    <property type="protein sequence ID" value="SBAD_0000575001-mRNA-1"/>
    <property type="gene ID" value="SBAD_0000575001"/>
</dbReference>
<keyword evidence="2" id="KW-1185">Reference proteome</keyword>
<evidence type="ECO:0000313" key="2">
    <source>
        <dbReference type="Proteomes" id="UP000270296"/>
    </source>
</evidence>